<feature type="transmembrane region" description="Helical" evidence="1">
    <location>
        <begin position="50"/>
        <end position="69"/>
    </location>
</feature>
<evidence type="ECO:0000313" key="3">
    <source>
        <dbReference type="Proteomes" id="UP000637628"/>
    </source>
</evidence>
<feature type="transmembrane region" description="Helical" evidence="1">
    <location>
        <begin position="106"/>
        <end position="125"/>
    </location>
</feature>
<comment type="caution">
    <text evidence="2">The sequence shown here is derived from an EMBL/GenBank/DDBJ whole genome shotgun (WGS) entry which is preliminary data.</text>
</comment>
<evidence type="ECO:0000256" key="1">
    <source>
        <dbReference type="SAM" id="Phobius"/>
    </source>
</evidence>
<reference evidence="2 3" key="1">
    <citation type="submission" date="2021-01" db="EMBL/GenBank/DDBJ databases">
        <title>Whole genome shotgun sequence of Actinoplanes durhamensis NBRC 14914.</title>
        <authorList>
            <person name="Komaki H."/>
            <person name="Tamura T."/>
        </authorList>
    </citation>
    <scope>NUCLEOTIDE SEQUENCE [LARGE SCALE GENOMIC DNA]</scope>
    <source>
        <strain evidence="2 3">NBRC 14914</strain>
    </source>
</reference>
<dbReference type="EMBL" id="BOML01000036">
    <property type="protein sequence ID" value="GIE03240.1"/>
    <property type="molecule type" value="Genomic_DNA"/>
</dbReference>
<feature type="transmembrane region" description="Helical" evidence="1">
    <location>
        <begin position="197"/>
        <end position="218"/>
    </location>
</feature>
<protein>
    <submittedName>
        <fullName evidence="2">Uncharacterized protein</fullName>
    </submittedName>
</protein>
<dbReference type="RefSeq" id="WP_203728957.1">
    <property type="nucleotide sequence ID" value="NZ_BAAATX010000010.1"/>
</dbReference>
<keyword evidence="1" id="KW-0472">Membrane</keyword>
<feature type="transmembrane region" description="Helical" evidence="1">
    <location>
        <begin position="145"/>
        <end position="165"/>
    </location>
</feature>
<name>A0ABQ3Z076_9ACTN</name>
<gene>
    <name evidence="2" type="ORF">Adu01nite_45900</name>
</gene>
<dbReference type="Proteomes" id="UP000637628">
    <property type="component" value="Unassembled WGS sequence"/>
</dbReference>
<sequence>MSISHHRTASGRPLRVAPAWVGAAGKVDHDHLLPVREAVWIWSVRRYARLSLWALPAAAVLDGWLTLGIDTPPGALPVALVADWLAAIAMIALAGLLAGTRTRRPAIAGLLIGLAGAMLTLPLAALPSGVAAEGLSLNPDQMHHAGTAAAAVTGAGWLLLGWSVFRSKLVNPADGILMMLAACAIGAGTYAKQPLPTVGALLLLAAGTGLAWTGARLIPRA</sequence>
<keyword evidence="1" id="KW-0812">Transmembrane</keyword>
<keyword evidence="1" id="KW-1133">Transmembrane helix</keyword>
<feature type="transmembrane region" description="Helical" evidence="1">
    <location>
        <begin position="172"/>
        <end position="191"/>
    </location>
</feature>
<organism evidence="2 3">
    <name type="scientific">Paractinoplanes durhamensis</name>
    <dbReference type="NCBI Taxonomy" id="113563"/>
    <lineage>
        <taxon>Bacteria</taxon>
        <taxon>Bacillati</taxon>
        <taxon>Actinomycetota</taxon>
        <taxon>Actinomycetes</taxon>
        <taxon>Micromonosporales</taxon>
        <taxon>Micromonosporaceae</taxon>
        <taxon>Paractinoplanes</taxon>
    </lineage>
</organism>
<accession>A0ABQ3Z076</accession>
<evidence type="ECO:0000313" key="2">
    <source>
        <dbReference type="EMBL" id="GIE03240.1"/>
    </source>
</evidence>
<feature type="transmembrane region" description="Helical" evidence="1">
    <location>
        <begin position="75"/>
        <end position="99"/>
    </location>
</feature>
<proteinExistence type="predicted"/>
<keyword evidence="3" id="KW-1185">Reference proteome</keyword>